<dbReference type="Proteomes" id="UP000614996">
    <property type="component" value="Unassembled WGS sequence"/>
</dbReference>
<keyword evidence="2" id="KW-1185">Reference proteome</keyword>
<accession>A0A8J4EIV5</accession>
<evidence type="ECO:0000313" key="2">
    <source>
        <dbReference type="Proteomes" id="UP000614996"/>
    </source>
</evidence>
<comment type="caution">
    <text evidence="1">The sequence shown here is derived from an EMBL/GenBank/DDBJ whole genome shotgun (WGS) entry which is preliminary data.</text>
</comment>
<gene>
    <name evidence="1" type="ORF">NUM_06150</name>
</gene>
<name>A0A8J4EIV5_9ACTN</name>
<evidence type="ECO:0000313" key="1">
    <source>
        <dbReference type="EMBL" id="GIL25360.1"/>
    </source>
</evidence>
<organism evidence="1 2">
    <name type="scientific">Actinocatenispora comari</name>
    <dbReference type="NCBI Taxonomy" id="2807577"/>
    <lineage>
        <taxon>Bacteria</taxon>
        <taxon>Bacillati</taxon>
        <taxon>Actinomycetota</taxon>
        <taxon>Actinomycetes</taxon>
        <taxon>Micromonosporales</taxon>
        <taxon>Micromonosporaceae</taxon>
        <taxon>Actinocatenispora</taxon>
    </lineage>
</organism>
<reference evidence="2" key="1">
    <citation type="journal article" date="2021" name="Int. J. Syst. Evol. Microbiol.">
        <title>Actinocatenispora comari sp. nov., an endophytic actinomycete isolated from aerial parts of Comarum salesowianum.</title>
        <authorList>
            <person name="Oyunbileg N."/>
            <person name="Iizaka Y."/>
            <person name="Hamada M."/>
            <person name="Davaapurev B.O."/>
            <person name="Fukumoto A."/>
            <person name="Tsetseg B."/>
            <person name="Kato F."/>
            <person name="Tamura T."/>
            <person name="Batkhuu J."/>
            <person name="Anzai Y."/>
        </authorList>
    </citation>
    <scope>NUCLEOTIDE SEQUENCE [LARGE SCALE GENOMIC DNA]</scope>
    <source>
        <strain evidence="2">NUM-2625</strain>
    </source>
</reference>
<sequence length="90" mass="8949">MGSRPGTVSTRAFGQAAARVAGIAGAGALSGAGAGRHTSVIVAATATPIATIGHNRAPARGRFPRSGRLGKWAAICRPAARARSSFTRPA</sequence>
<dbReference type="EMBL" id="BOPO01000006">
    <property type="protein sequence ID" value="GIL25360.1"/>
    <property type="molecule type" value="Genomic_DNA"/>
</dbReference>
<proteinExistence type="predicted"/>
<protein>
    <submittedName>
        <fullName evidence="1">Uncharacterized protein</fullName>
    </submittedName>
</protein>
<dbReference type="AlphaFoldDB" id="A0A8J4EIV5"/>